<gene>
    <name evidence="13" type="ORF">CKA38_03110</name>
</gene>
<evidence type="ECO:0000256" key="12">
    <source>
        <dbReference type="PIRSR" id="PIRSR005096-3"/>
    </source>
</evidence>
<accession>A0A2U8E0L5</accession>
<evidence type="ECO:0000256" key="5">
    <source>
        <dbReference type="ARBA" id="ARBA00022490"/>
    </source>
</evidence>
<evidence type="ECO:0000256" key="7">
    <source>
        <dbReference type="ARBA" id="ARBA00023235"/>
    </source>
</evidence>
<comment type="catalytic activity">
    <reaction evidence="9">
        <text>alpha-D-glucose = beta-D-glucose</text>
        <dbReference type="Rhea" id="RHEA:10264"/>
        <dbReference type="ChEBI" id="CHEBI:15903"/>
        <dbReference type="ChEBI" id="CHEBI:17925"/>
        <dbReference type="EC" id="5.1.3.3"/>
    </reaction>
</comment>
<keyword evidence="5" id="KW-0963">Cytoplasm</keyword>
<dbReference type="InterPro" id="IPR047215">
    <property type="entry name" value="Galactose_mutarotase-like"/>
</dbReference>
<organism evidence="13 14">
    <name type="scientific">Ereboglobus luteus</name>
    <dbReference type="NCBI Taxonomy" id="1796921"/>
    <lineage>
        <taxon>Bacteria</taxon>
        <taxon>Pseudomonadati</taxon>
        <taxon>Verrucomicrobiota</taxon>
        <taxon>Opitutia</taxon>
        <taxon>Opitutales</taxon>
        <taxon>Opitutaceae</taxon>
        <taxon>Ereboglobus</taxon>
    </lineage>
</organism>
<evidence type="ECO:0000256" key="10">
    <source>
        <dbReference type="PIRSR" id="PIRSR005096-1"/>
    </source>
</evidence>
<evidence type="ECO:0000256" key="9">
    <source>
        <dbReference type="PIRNR" id="PIRNR005096"/>
    </source>
</evidence>
<dbReference type="NCBIfam" id="NF008277">
    <property type="entry name" value="PRK11055.1"/>
    <property type="match status" value="1"/>
</dbReference>
<comment type="subunit">
    <text evidence="4">Monomer.</text>
</comment>
<dbReference type="GO" id="GO:0006006">
    <property type="term" value="P:glucose metabolic process"/>
    <property type="evidence" value="ECO:0007669"/>
    <property type="project" value="TreeGrafter"/>
</dbReference>
<evidence type="ECO:0000256" key="6">
    <source>
        <dbReference type="ARBA" id="ARBA00022553"/>
    </source>
</evidence>
<dbReference type="InterPro" id="IPR011013">
    <property type="entry name" value="Gal_mutarotase_sf_dom"/>
</dbReference>
<dbReference type="AlphaFoldDB" id="A0A2U8E0L5"/>
<dbReference type="EC" id="5.1.3.3" evidence="9"/>
<dbReference type="GO" id="GO:0030246">
    <property type="term" value="F:carbohydrate binding"/>
    <property type="evidence" value="ECO:0007669"/>
    <property type="project" value="InterPro"/>
</dbReference>
<dbReference type="UniPathway" id="UPA00242"/>
<dbReference type="EMBL" id="CP023004">
    <property type="protein sequence ID" value="AWI08379.1"/>
    <property type="molecule type" value="Genomic_DNA"/>
</dbReference>
<reference evidence="13 14" key="1">
    <citation type="journal article" date="2018" name="Syst. Appl. Microbiol.">
        <title>Ereboglobus luteus gen. nov. sp. nov. from cockroach guts, and new insights into the oxygen relationship of the genera Opitutus and Didymococcus (Verrucomicrobia: Opitutaceae).</title>
        <authorList>
            <person name="Tegtmeier D."/>
            <person name="Belitz A."/>
            <person name="Radek R."/>
            <person name="Heimerl T."/>
            <person name="Brune A."/>
        </authorList>
    </citation>
    <scope>NUCLEOTIDE SEQUENCE [LARGE SCALE GENOMIC DNA]</scope>
    <source>
        <strain evidence="13 14">Ho45</strain>
    </source>
</reference>
<feature type="active site" description="Proton acceptor" evidence="10">
    <location>
        <position position="316"/>
    </location>
</feature>
<dbReference type="FunFam" id="2.70.98.10:FF:000003">
    <property type="entry name" value="Aldose 1-epimerase"/>
    <property type="match status" value="1"/>
</dbReference>
<dbReference type="GO" id="GO:0005737">
    <property type="term" value="C:cytoplasm"/>
    <property type="evidence" value="ECO:0007669"/>
    <property type="project" value="UniProtKB-SubCell"/>
</dbReference>
<proteinExistence type="inferred from homology"/>
<evidence type="ECO:0000256" key="11">
    <source>
        <dbReference type="PIRSR" id="PIRSR005096-2"/>
    </source>
</evidence>
<evidence type="ECO:0000256" key="8">
    <source>
        <dbReference type="ARBA" id="ARBA00023277"/>
    </source>
</evidence>
<comment type="similarity">
    <text evidence="3 9">Belongs to the aldose epimerase family.</text>
</comment>
<keyword evidence="8 9" id="KW-0119">Carbohydrate metabolism</keyword>
<dbReference type="GO" id="GO:0033499">
    <property type="term" value="P:galactose catabolic process via UDP-galactose, Leloir pathway"/>
    <property type="evidence" value="ECO:0007669"/>
    <property type="project" value="TreeGrafter"/>
</dbReference>
<dbReference type="KEGG" id="elut:CKA38_03110"/>
<evidence type="ECO:0000313" key="13">
    <source>
        <dbReference type="EMBL" id="AWI08379.1"/>
    </source>
</evidence>
<protein>
    <recommendedName>
        <fullName evidence="9">Aldose 1-epimerase</fullName>
        <ecNumber evidence="9">5.1.3.3</ecNumber>
    </recommendedName>
</protein>
<dbReference type="GO" id="GO:0004034">
    <property type="term" value="F:aldose 1-epimerase activity"/>
    <property type="evidence" value="ECO:0007669"/>
    <property type="project" value="UniProtKB-EC"/>
</dbReference>
<evidence type="ECO:0000256" key="3">
    <source>
        <dbReference type="ARBA" id="ARBA00006206"/>
    </source>
</evidence>
<comment type="subcellular location">
    <subcellularLocation>
        <location evidence="1">Cytoplasm</location>
    </subcellularLocation>
</comment>
<keyword evidence="6" id="KW-0597">Phosphoprotein</keyword>
<dbReference type="RefSeq" id="WP_108824184.1">
    <property type="nucleotide sequence ID" value="NZ_CP023004.1"/>
</dbReference>
<evidence type="ECO:0000256" key="4">
    <source>
        <dbReference type="ARBA" id="ARBA00011245"/>
    </source>
</evidence>
<dbReference type="OrthoDB" id="9779408at2"/>
<dbReference type="SUPFAM" id="SSF74650">
    <property type="entry name" value="Galactose mutarotase-like"/>
    <property type="match status" value="1"/>
</dbReference>
<dbReference type="Pfam" id="PF01263">
    <property type="entry name" value="Aldose_epim"/>
    <property type="match status" value="1"/>
</dbReference>
<dbReference type="InterPro" id="IPR015443">
    <property type="entry name" value="Aldose_1-epimerase"/>
</dbReference>
<dbReference type="InterPro" id="IPR014718">
    <property type="entry name" value="GH-type_carb-bd"/>
</dbReference>
<feature type="active site" description="Proton donor" evidence="10">
    <location>
        <position position="179"/>
    </location>
</feature>
<name>A0A2U8E0L5_9BACT</name>
<keyword evidence="7 9" id="KW-0413">Isomerase</keyword>
<dbReference type="PANTHER" id="PTHR10091:SF0">
    <property type="entry name" value="GALACTOSE MUTAROTASE"/>
    <property type="match status" value="1"/>
</dbReference>
<comment type="pathway">
    <text evidence="2 9">Carbohydrate metabolism; hexose metabolism.</text>
</comment>
<dbReference type="PIRSF" id="PIRSF005096">
    <property type="entry name" value="GALM"/>
    <property type="match status" value="1"/>
</dbReference>
<evidence type="ECO:0000313" key="14">
    <source>
        <dbReference type="Proteomes" id="UP000244896"/>
    </source>
</evidence>
<evidence type="ECO:0000256" key="1">
    <source>
        <dbReference type="ARBA" id="ARBA00004496"/>
    </source>
</evidence>
<feature type="binding site" evidence="11">
    <location>
        <position position="251"/>
    </location>
    <ligand>
        <name>beta-D-galactose</name>
        <dbReference type="ChEBI" id="CHEBI:27667"/>
    </ligand>
</feature>
<feature type="binding site" evidence="12">
    <location>
        <begin position="82"/>
        <end position="83"/>
    </location>
    <ligand>
        <name>beta-D-galactose</name>
        <dbReference type="ChEBI" id="CHEBI:27667"/>
    </ligand>
</feature>
<dbReference type="Proteomes" id="UP000244896">
    <property type="component" value="Chromosome"/>
</dbReference>
<dbReference type="PANTHER" id="PTHR10091">
    <property type="entry name" value="ALDOSE-1-EPIMERASE"/>
    <property type="match status" value="1"/>
</dbReference>
<sequence>MPALQRSNFQKQIGGKQADLFVMRNNKGVEICAMNYGARIVSWLVPDRGGNMEDIVLGYESVQDYIDSKEPYFGAAIGRFGNRIANGKFTLDGVEYTIPINNAPNALHGGPGGFQSIVWDARQVNPATVEFRLLSKDGDQGFPGNLDVTMTYALTDDDELKISYRATTDKPTVINLTHHSFFNLHGAGNGSVNDHILTINADNYTPVSSALIPTGEIASVAGTPMDFRQPTVIGARVDADFEQLKNGAGYDHNWVLKKSGDGLQFAAKITEPKSGRVLEVRTTEPGMQFYGGNFLNASLKGKGGKTYDARTAFCFETQHFPDSPNQKNFPSTVLRPGEIYTQECVYKFYAE</sequence>
<evidence type="ECO:0000256" key="2">
    <source>
        <dbReference type="ARBA" id="ARBA00005028"/>
    </source>
</evidence>
<dbReference type="Gene3D" id="2.70.98.10">
    <property type="match status" value="1"/>
</dbReference>
<dbReference type="CDD" id="cd09019">
    <property type="entry name" value="galactose_mutarotase_like"/>
    <property type="match status" value="1"/>
</dbReference>
<keyword evidence="14" id="KW-1185">Reference proteome</keyword>
<dbReference type="InterPro" id="IPR008183">
    <property type="entry name" value="Aldose_1/G6P_1-epimerase"/>
</dbReference>